<name>A0A1I8C155_MELHA</name>
<comment type="similarity">
    <text evidence="2">Belongs to the nesprin family.</text>
</comment>
<feature type="region of interest" description="Disordered" evidence="12">
    <location>
        <begin position="1445"/>
        <end position="1609"/>
    </location>
</feature>
<keyword evidence="4" id="KW-0677">Repeat</keyword>
<feature type="compositionally biased region" description="Basic and acidic residues" evidence="12">
    <location>
        <begin position="3950"/>
        <end position="3972"/>
    </location>
</feature>
<feature type="compositionally biased region" description="Basic and acidic residues" evidence="12">
    <location>
        <begin position="1778"/>
        <end position="1787"/>
    </location>
</feature>
<keyword evidence="8" id="KW-0009">Actin-binding</keyword>
<dbReference type="PROSITE" id="PS00020">
    <property type="entry name" value="ACTININ_2"/>
    <property type="match status" value="1"/>
</dbReference>
<evidence type="ECO:0000313" key="16">
    <source>
        <dbReference type="WBParaSite" id="MhA1_Contig91.frz3.gene28"/>
    </source>
</evidence>
<feature type="domain" description="KASH" evidence="14">
    <location>
        <begin position="4674"/>
        <end position="4733"/>
    </location>
</feature>
<accession>A0A1I8C155</accession>
<dbReference type="PROSITE" id="PS51049">
    <property type="entry name" value="KASH"/>
    <property type="match status" value="1"/>
</dbReference>
<feature type="region of interest" description="Disordered" evidence="12">
    <location>
        <begin position="159"/>
        <end position="186"/>
    </location>
</feature>
<feature type="compositionally biased region" description="Basic and acidic residues" evidence="12">
    <location>
        <begin position="3199"/>
        <end position="3211"/>
    </location>
</feature>
<feature type="compositionally biased region" description="Basic and acidic residues" evidence="12">
    <location>
        <begin position="2666"/>
        <end position="2683"/>
    </location>
</feature>
<feature type="region of interest" description="Disordered" evidence="12">
    <location>
        <begin position="2902"/>
        <end position="2923"/>
    </location>
</feature>
<evidence type="ECO:0000256" key="11">
    <source>
        <dbReference type="SAM" id="Coils"/>
    </source>
</evidence>
<evidence type="ECO:0000256" key="12">
    <source>
        <dbReference type="SAM" id="MobiDB-lite"/>
    </source>
</evidence>
<feature type="compositionally biased region" description="Basic and acidic residues" evidence="12">
    <location>
        <begin position="3177"/>
        <end position="3186"/>
    </location>
</feature>
<keyword evidence="15" id="KW-1185">Reference proteome</keyword>
<dbReference type="InterPro" id="IPR012315">
    <property type="entry name" value="KASH"/>
</dbReference>
<feature type="compositionally biased region" description="Basic and acidic residues" evidence="12">
    <location>
        <begin position="3814"/>
        <end position="3829"/>
    </location>
</feature>
<feature type="compositionally biased region" description="Basic and acidic residues" evidence="12">
    <location>
        <begin position="1491"/>
        <end position="1603"/>
    </location>
</feature>
<dbReference type="GO" id="GO:0031965">
    <property type="term" value="C:nuclear membrane"/>
    <property type="evidence" value="ECO:0007669"/>
    <property type="project" value="UniProtKB-SubCell"/>
</dbReference>
<feature type="region of interest" description="Disordered" evidence="12">
    <location>
        <begin position="1778"/>
        <end position="1805"/>
    </location>
</feature>
<feature type="compositionally biased region" description="Acidic residues" evidence="12">
    <location>
        <begin position="2777"/>
        <end position="2788"/>
    </location>
</feature>
<feature type="region of interest" description="Disordered" evidence="12">
    <location>
        <begin position="4068"/>
        <end position="4115"/>
    </location>
</feature>
<feature type="compositionally biased region" description="Basic residues" evidence="12">
    <location>
        <begin position="3910"/>
        <end position="3920"/>
    </location>
</feature>
<feature type="region of interest" description="Disordered" evidence="12">
    <location>
        <begin position="2652"/>
        <end position="2691"/>
    </location>
</feature>
<evidence type="ECO:0000259" key="14">
    <source>
        <dbReference type="PROSITE" id="PS51049"/>
    </source>
</evidence>
<evidence type="ECO:0000256" key="3">
    <source>
        <dbReference type="ARBA" id="ARBA00022692"/>
    </source>
</evidence>
<feature type="compositionally biased region" description="Polar residues" evidence="12">
    <location>
        <begin position="159"/>
        <end position="181"/>
    </location>
</feature>
<reference evidence="16" key="1">
    <citation type="submission" date="2016-11" db="UniProtKB">
        <authorList>
            <consortium name="WormBaseParasite"/>
        </authorList>
    </citation>
    <scope>IDENTIFICATION</scope>
</reference>
<evidence type="ECO:0000256" key="7">
    <source>
        <dbReference type="ARBA" id="ARBA00023136"/>
    </source>
</evidence>
<dbReference type="SMART" id="SM00033">
    <property type="entry name" value="CH"/>
    <property type="match status" value="2"/>
</dbReference>
<dbReference type="GO" id="GO:0003779">
    <property type="term" value="F:actin binding"/>
    <property type="evidence" value="ECO:0007669"/>
    <property type="project" value="UniProtKB-KW"/>
</dbReference>
<evidence type="ECO:0000256" key="4">
    <source>
        <dbReference type="ARBA" id="ARBA00022737"/>
    </source>
</evidence>
<organism evidence="15 16">
    <name type="scientific">Meloidogyne hapla</name>
    <name type="common">Root-knot nematode worm</name>
    <dbReference type="NCBI Taxonomy" id="6305"/>
    <lineage>
        <taxon>Eukaryota</taxon>
        <taxon>Metazoa</taxon>
        <taxon>Ecdysozoa</taxon>
        <taxon>Nematoda</taxon>
        <taxon>Chromadorea</taxon>
        <taxon>Rhabditida</taxon>
        <taxon>Tylenchina</taxon>
        <taxon>Tylenchomorpha</taxon>
        <taxon>Tylenchoidea</taxon>
        <taxon>Meloidogynidae</taxon>
        <taxon>Meloidogyninae</taxon>
        <taxon>Meloidogyne</taxon>
    </lineage>
</organism>
<feature type="compositionally biased region" description="Basic and acidic residues" evidence="12">
    <location>
        <begin position="4656"/>
        <end position="4670"/>
    </location>
</feature>
<feature type="region of interest" description="Disordered" evidence="12">
    <location>
        <begin position="2419"/>
        <end position="2446"/>
    </location>
</feature>
<feature type="compositionally biased region" description="Basic and acidic residues" evidence="12">
    <location>
        <begin position="3979"/>
        <end position="4001"/>
    </location>
</feature>
<dbReference type="SMART" id="SM01249">
    <property type="entry name" value="KASH"/>
    <property type="match status" value="1"/>
</dbReference>
<protein>
    <submittedName>
        <fullName evidence="16">Calponin-homology (CH) domain-containing protein</fullName>
    </submittedName>
</protein>
<feature type="region of interest" description="Disordered" evidence="12">
    <location>
        <begin position="3177"/>
        <end position="3211"/>
    </location>
</feature>
<sequence length="4733" mass="548397">MIEASRLKRFSYLEAEQRMQKNTFTRWVNHHLEAHSSSGLAQNLIEDLKDGVLLCHLLEVLTGDILPVTTCSGGNDTAVVTKSTTGKTIKTLKRAYKLNNLNTALKCLRSKGIKLINNNVVDLADGNPRIWLGLIWQLILHFQVETGLSMVRRSAWHQIHSQQTNGGEGTSLGTDHPSTSKLPPKKSVEQSLLDWLNREAIRPRQLGLPSGAIVDLDLSWKDGRLLLALLHRFVPALVNREEIMEGGDGPEEARQRAQKAIQLARLHLGISPFLDATELCAPGRLPCRRSVITYISQFLCLYRPPLLQSIKIVKPEEKELVENLISEKLTAQVETTSKQQKLKSFKSLFEWLRKTSEESHLKLSERQRPTVGQFKLFRRVIRKEWLERRRVLIEHVFPALKDSIEKDDLDIFKEHLDNIQSCVSSWESKIQSLLSKLGEDMKDLEQWMLAGEQLLAQSLPLAEDKLQIGDRGMDEVLANLESTIRQFEEHFKDLPNKRLELASKLEHQKTQTSFSSLSTSPDDLLLLPEHLLEDLTERIELLAKLEKTIFKEILFSQSRLRVIKAISKLKASLAIWAMRTGSLTETKETLEEYKTMSSECKPIHQMEHLLNALKLSKDDSISFGDFYNNISESTAPKELISSQIEKEVNDELGQFIRSEFILIDLLQLWTEFEEEKNKFIYKFIIENEKNLKNQKKEEEEILRKMEVLADEMDEAGGEWIKEAGEPVRRQIVELCDQLITVRTTKIILQEEMLKKSLFEEEKKQKDEHFKKINGNENGNKIKEEINFNQTGTPLNERKWLNNLEAFGKWLNIMEKEVAQLQKQPLDIEYKKCQTLLVQLRDNCLEHFRLVSKLQMHQFQTEQQAKIASDHCERYKHLMEQFEKMQLPSAHLVPIRRTTTPSQSETSIEFRHRLASQLSLASTSSSVGFSSDLDSDLASLNSELIVAEALSLINSKEENKIKKEENFEENKLNIINELIKKLNDENKLEENIPIENIEREVKHTQIAIDRLHARYYTPKPLEIAREDVNLLKLFASKVTEQKTQLCQLASAIPNENQKQRLFRLVSSLKREKNSLKQFHKALITEINEEIELRSNYKQIIERLGDVENQVFETQMDPKNLNFNSKENLKFLELQIELLKKQCRVARQYVEISIDGSKSVSPTKQKKIILKLSNSVTTIIQVIDDKWQNEEINGQEKIEDFIEEGPSSSQIERREEIKNKEEFNLQKSKDLEFKNFKQKVKTQLKNIEENLKDFVEEIFCDFQFERKEEKEEIQKMLNESNIENIEIKMIENKRQKAKSEPKGTTKAEANKRVTKYFVTDPAIYVEREMIKAKSEPSTLPQPEEQINPRLEEVNIVLEKSTKMKSMLEEMLSGQIQMPSTDEQFKRQIELIEAINKELKGLQEELKFEDKSIELTKELEKVEKLSKEFELIEKRFLVVFEEFVEEKKRIGRQKEEGEKKRKEDEKQKKEEFLRQKEEERQLKDKKEKRKIRRQKEEDEKKMKEEERQKEEEEVKIKEEEERKIKEEEGKQKEDKGQKKKDEKIKEDLKEVQKKAEKEAKKPILKQEEANLIKVDENFEVSSKEESSTSSSKEEEKKEQKKPEESTLLKSIEVESNVLVKESRRKSLSIDAKLSVSVEERRNEKKQREENGEEREEFELDTKLHFDLKKVKTDENLKEEKTKEKKKKVKKVKEEKEQKKSEEFISTQLRLEASEQEIVIFFLFKNSFKFFKVTKINLPHVEEVNSVELDIKLNEDLKQTNLKQADIKDDFIEIISLSNQRRDEDVPEVSRESQQPLSTSRRSEEVETKATIKETKYPIEDTMKQEDLDLTPLQVERRHVEYYEPLPILTRSEEKEEKIEEVENKPEALDQPSQLLEDSEPFTVPSSTEKAIGLKEESIYSIVSLYSSGRSDEVSTTLATKTTELSKIEETIPYQFRFKIQPDMTSTPLDVETKHIGYYEQLIPSPLEEEKKPEALEMKTKHFEEIDFINLTNFTSEMPKEPIHSSVNIYSSGCSDEPKRKIKEVEAQSNVSETTKQDEMKPIPLEVQRRNIGYYDQLSLIEIKKEEKFEELMSQKGGKIPPLVVEQSEPLVTEQSSAKDSLSEAMDNSDERSEQVSTTKTTENAKLESLIVSETTKQNEMKPIPLDVEGKNIGYYEQLTPSIIEEEAKSETLEMIKEASFISQISEAFKQNELDSVPLEVEKKNIGYYEKLPSKAFKEEKKLEKGEKPSQSIKTVEEFPIASESFTESIEVPTTKTTEHPIESTLLISALPEEPLQLFDQVPTTIKTTEHPNIGESVILPESNLNYSEFDQLPLEVEKKNVGYYVKLPSKEAKDEEEVKSEVVEVSTTSKVPEVTKEPMNEIINIYERSDEIPTIKVTEYPKKPFNDNINELNKGVFEDAPLGVENKHVGFYDQLFSIKTMDEEQKKPEQKQLDKEDKTYEETILDEPSVQITSKSTEATKEPINGIVNIYSFGRSDEVPTTPRTTEYPKIEEPSTQETKIQSELEGVLLNVERRHIGFYEQLQIQPEALDELKQLSKRSETIIESPPVSQLCIEPISSLNVMTELKEEPINSFVSVYSSGRSDEVQQIKEPKSLLSEEQRPEESILPKGGLTVSYEQKEGSERVEQIHRPSLKQEEKFEHPGLCLGDFIEEGKKKTGKKNKKGKKGKRGGEDQKKQEEIQQKELEPILTTKTVPEAKERQIEFSDEVKKEVTEFPKIEQPIIVFEINKQKEMKPKPLEVEKKNIGYYKHLQKEKKAETIEKSIEKSIQPIKKSKTSEEFSIDSEPFEESSETTQIISELPKEPINSYVSIYSSGRSDEPKIPSKTKVIEDIPEAIRQNELSSTPLDVENKQPGYYEQLPSTDEGKKEEVIDKIEAPLISHNSETIKQTKMKPIPMDVEKKHIGFSEDLPSQSTVQKGKPEEKSETLDSIQLEEPLFETVTSKELNTSQLDQHVTVYSSGRSDEVSTTEVTEQKQQSDLDSVPMEVKKKHIGYYDLHPLSIIQEKKPEAEEILQLAGKFKNLIKTPGQFIHLFPSFSEPLFETSKSTELNKSQLDQLVNVYSSGRSGEIPTTKITEQEINEPSIGLVFETKQHLDLDSVPMEIERKHIGYYEGLPPPSTVQERKPEAIEYPQLIEPLFETCKSTELDKSQINQHVNIYSSGRSDEAQTIKIPEISINEEKKSQEEDVLPKEGLATTSGQEISSERREVRKEPEKYQQKGLVSDIILNEVLKQKIEEEEEEEKFEHPGLCLGDFIEEGKKTRKKKKVKKGKGRGEEKEEHKEMEEQQKKETKMIARTETAAEMIERPVHSFIEPPPEEVTATTTIELPKTEASLISIKTTKQKEMKPIPLEVERRNIGYYEELIPSIIEEKTKSEASEKIEEVSFISHIPEAFRQKELDSIPLEAEKKHVVYYEHLPSKTFEEEKKPEKEEKPSRNLKTIEEFLVDSKPFISSTQLISELPRETINSFVNVYSSGRSDETITSKTFELEQVIEDIPEAIRQNELAPTPLKVEKNICYYEQLIPSPVEGKKELEVIEKIEAPLISQISETIKRTELDSAPLEVEEKNIGYYEHLPLKLPMTKLHSDLKPIPFDVERRNIGYYEDLLPIEVKEKEERFEGPEKLIQEESKVSDIPLLTEQPEMANLLAEEDSLSIPMDYSFERFEEVPKTTILEQKSKETFFESKQQNELSFKPLEVEKKNIGYYENLLPLKIEETKPEGIEKKKQHFEEIKESEPCVGQISKAEVTFETPKKLFLVNSEAERERKKIEEFQLKKKHGEDQEEMKQEEEKFEHPGLCLGDFIEEGNKMRKKKKVKKGKGRREEKEEGKKVEELQQKSESGIVPNKTETLPEQFISTNLLIEKREEQKQATKKLGEFIKQNIQMNIFVEEVIEDKCREEDKSLEGLSGAKTEAEIKKSKKKGKRRKGGREEKEEQKEAEEFQQKEDGLDLKPSTSVKTEESFKDFLEETQPEHDEKIEQKLGSSIGKKEEKVEEKTSEEYKQKEPESITTLHEEFKPLIFEKELSKTENIDVKPVDFVEKLGSLLSEGREEEREIGKTEELILLKSMEIESKNEDIEAKSAFKPNDMEVSSSAERRDKEVEQAYRQEELEPGSVLQDLKEESSYKHPGLCLGDFIEEGKKMRKIKKVKKGKGRREEKEEEHKEMEEQQKEIPLEEVTTMPKEHKDESPQINASETIKQRELNPLDFEKKHVGYYEDLLPILSSTVQEKKPEEKSETVESIQPKEPLFETCKYTELNKSQLDQYVIVYSSGRSDESKTTSKTLELEKVTEGISEAIRQNELASKPLDVEKKNICYYEQLIPSPIEEEKEIEVIEKIEASLISQISETIKQAELEVLPMDVERLPTEMKEKEESEAPEKLIQESRISPLSEKEKKEKEEYQLKESVVIQQDAFKPILEKKLGEFEEKEEYYERREEEEQKKPEELVKQLKEVELKPLLEQKEEKPKEILDSLIEEQKEGEKKDEFILPILPSEEVKEKEWLESEEPSYPRIVEEIQDFVGTGYETGQMIEEDVKDEEKPVELEEPILKQEVMTETIEEAIPSTSQINIESEQKKLEELLITDQQPSTSTTTKQYLEPDYDIEAAAEMFAAVFPNREPKDVLREHGISDLELVLDDESEEEEQEIESLPESIFYPDGEAPESPVPDDPRQSDRVSRSSQELDDRSRWRRVLRTALPLQAMLVLLLGAACLVPHCDDDYCCHLLNNFARSFEPQLDFANGPPPF</sequence>
<feature type="coiled-coil region" evidence="11">
    <location>
        <begin position="1235"/>
        <end position="1284"/>
    </location>
</feature>
<feature type="region of interest" description="Disordered" evidence="12">
    <location>
        <begin position="1633"/>
        <end position="1654"/>
    </location>
</feature>
<feature type="topological domain" description="Perinuclear space" evidence="10">
    <location>
        <begin position="4704"/>
        <end position="4733"/>
    </location>
</feature>
<feature type="topological domain" description="Cytoplasmic" evidence="10">
    <location>
        <begin position="1"/>
        <end position="4682"/>
    </location>
</feature>
<feature type="compositionally biased region" description="Basic and acidic residues" evidence="12">
    <location>
        <begin position="1445"/>
        <end position="1482"/>
    </location>
</feature>
<keyword evidence="5" id="KW-1133">Transmembrane helix</keyword>
<feature type="region of interest" description="Disordered" evidence="12">
    <location>
        <begin position="2833"/>
        <end position="2864"/>
    </location>
</feature>
<feature type="domain" description="Calponin-homology (CH)" evidence="13">
    <location>
        <begin position="18"/>
        <end position="143"/>
    </location>
</feature>
<evidence type="ECO:0000256" key="8">
    <source>
        <dbReference type="ARBA" id="ARBA00023203"/>
    </source>
</evidence>
<evidence type="ECO:0000256" key="1">
    <source>
        <dbReference type="ARBA" id="ARBA00004126"/>
    </source>
</evidence>
<feature type="coiled-coil region" evidence="11">
    <location>
        <begin position="681"/>
        <end position="715"/>
    </location>
</feature>
<keyword evidence="3 10" id="KW-0812">Transmembrane</keyword>
<feature type="compositionally biased region" description="Basic and acidic residues" evidence="12">
    <location>
        <begin position="3268"/>
        <end position="3288"/>
    </location>
</feature>
<feature type="compositionally biased region" description="Basic residues" evidence="12">
    <location>
        <begin position="3802"/>
        <end position="3813"/>
    </location>
</feature>
<dbReference type="InterPro" id="IPR001715">
    <property type="entry name" value="CH_dom"/>
</dbReference>
<feature type="region of interest" description="Disordered" evidence="12">
    <location>
        <begin position="2085"/>
        <end position="2119"/>
    </location>
</feature>
<dbReference type="PROSITE" id="PS50021">
    <property type="entry name" value="CH"/>
    <property type="match status" value="2"/>
</dbReference>
<feature type="region of interest" description="Disordered" evidence="12">
    <location>
        <begin position="4624"/>
        <end position="4670"/>
    </location>
</feature>
<dbReference type="Gene3D" id="1.10.418.10">
    <property type="entry name" value="Calponin-like domain"/>
    <property type="match status" value="2"/>
</dbReference>
<feature type="compositionally biased region" description="Basic residues" evidence="12">
    <location>
        <begin position="2653"/>
        <end position="2665"/>
    </location>
</feature>
<evidence type="ECO:0000256" key="10">
    <source>
        <dbReference type="PROSITE-ProRule" id="PRU00385"/>
    </source>
</evidence>
<feature type="compositionally biased region" description="Basic and acidic residues" evidence="12">
    <location>
        <begin position="2419"/>
        <end position="2438"/>
    </location>
</feature>
<dbReference type="Proteomes" id="UP000095281">
    <property type="component" value="Unplaced"/>
</dbReference>
<feature type="region of interest" description="Disordered" evidence="12">
    <location>
        <begin position="2763"/>
        <end position="2792"/>
    </location>
</feature>
<keyword evidence="9" id="KW-0539">Nucleus</keyword>
<evidence type="ECO:0000256" key="9">
    <source>
        <dbReference type="ARBA" id="ARBA00023242"/>
    </source>
</evidence>
<feature type="compositionally biased region" description="Acidic residues" evidence="12">
    <location>
        <begin position="4624"/>
        <end position="4637"/>
    </location>
</feature>
<dbReference type="PANTHER" id="PTHR11915">
    <property type="entry name" value="SPECTRIN/FILAMIN RELATED CYTOSKELETAL PROTEIN"/>
    <property type="match status" value="1"/>
</dbReference>
<comment type="subcellular location">
    <subcellularLocation>
        <location evidence="1">Nucleus membrane</location>
    </subcellularLocation>
</comment>
<keyword evidence="6 11" id="KW-0175">Coiled coil</keyword>
<evidence type="ECO:0000256" key="5">
    <source>
        <dbReference type="ARBA" id="ARBA00022989"/>
    </source>
</evidence>
<dbReference type="InterPro" id="IPR001589">
    <property type="entry name" value="Actinin_actin-bd_CS"/>
</dbReference>
<dbReference type="PROSITE" id="PS00019">
    <property type="entry name" value="ACTININ_1"/>
    <property type="match status" value="1"/>
</dbReference>
<feature type="region of interest" description="Disordered" evidence="12">
    <location>
        <begin position="3257"/>
        <end position="3288"/>
    </location>
</feature>
<feature type="compositionally biased region" description="Basic and acidic residues" evidence="12">
    <location>
        <begin position="4357"/>
        <end position="4373"/>
    </location>
</feature>
<feature type="region of interest" description="Disordered" evidence="12">
    <location>
        <begin position="3892"/>
        <end position="4001"/>
    </location>
</feature>
<dbReference type="InterPro" id="IPR036872">
    <property type="entry name" value="CH_dom_sf"/>
</dbReference>
<feature type="compositionally biased region" description="Basic and acidic residues" evidence="12">
    <location>
        <begin position="2588"/>
        <end position="2603"/>
    </location>
</feature>
<feature type="region of interest" description="Disordered" evidence="12">
    <location>
        <begin position="3801"/>
        <end position="3842"/>
    </location>
</feature>
<feature type="compositionally biased region" description="Basic and acidic residues" evidence="12">
    <location>
        <begin position="4086"/>
        <end position="4101"/>
    </location>
</feature>
<feature type="compositionally biased region" description="Basic residues" evidence="12">
    <location>
        <begin position="3257"/>
        <end position="3267"/>
    </location>
</feature>
<feature type="region of interest" description="Disordered" evidence="12">
    <location>
        <begin position="2472"/>
        <end position="2493"/>
    </location>
</feature>
<dbReference type="WBParaSite" id="MhA1_Contig91.frz3.gene28">
    <property type="protein sequence ID" value="MhA1_Contig91.frz3.gene28"/>
    <property type="gene ID" value="MhA1_Contig91.frz3.gene28"/>
</dbReference>
<evidence type="ECO:0000256" key="2">
    <source>
        <dbReference type="ARBA" id="ARBA00008619"/>
    </source>
</evidence>
<feature type="compositionally biased region" description="Basic and acidic residues" evidence="12">
    <location>
        <begin position="1634"/>
        <end position="1646"/>
    </location>
</feature>
<dbReference type="OMA" id="EMKPIPL"/>
<feature type="region of interest" description="Disordered" evidence="12">
    <location>
        <begin position="4138"/>
        <end position="4191"/>
    </location>
</feature>
<keyword evidence="7 10" id="KW-0472">Membrane</keyword>
<dbReference type="Pfam" id="PF00307">
    <property type="entry name" value="CH"/>
    <property type="match status" value="2"/>
</dbReference>
<feature type="coiled-coil region" evidence="11">
    <location>
        <begin position="964"/>
        <end position="1013"/>
    </location>
</feature>
<evidence type="ECO:0000259" key="13">
    <source>
        <dbReference type="PROSITE" id="PS50021"/>
    </source>
</evidence>
<feature type="compositionally biased region" description="Basic and acidic residues" evidence="12">
    <location>
        <begin position="2614"/>
        <end position="2633"/>
    </location>
</feature>
<feature type="region of interest" description="Disordered" evidence="12">
    <location>
        <begin position="4357"/>
        <end position="4385"/>
    </location>
</feature>
<evidence type="ECO:0000256" key="6">
    <source>
        <dbReference type="ARBA" id="ARBA00023054"/>
    </source>
</evidence>
<feature type="compositionally biased region" description="Basic and acidic residues" evidence="12">
    <location>
        <begin position="3921"/>
        <end position="3942"/>
    </location>
</feature>
<evidence type="ECO:0000313" key="15">
    <source>
        <dbReference type="Proteomes" id="UP000095281"/>
    </source>
</evidence>
<dbReference type="SUPFAM" id="SSF47576">
    <property type="entry name" value="Calponin-homology domain, CH-domain"/>
    <property type="match status" value="1"/>
</dbReference>
<proteinExistence type="inferred from homology"/>
<feature type="compositionally biased region" description="Basic and acidic residues" evidence="12">
    <location>
        <begin position="4146"/>
        <end position="4165"/>
    </location>
</feature>
<feature type="region of interest" description="Disordered" evidence="12">
    <location>
        <begin position="2588"/>
        <end position="2633"/>
    </location>
</feature>
<dbReference type="Pfam" id="PF10541">
    <property type="entry name" value="KASH"/>
    <property type="match status" value="1"/>
</dbReference>
<feature type="domain" description="Calponin-homology (CH)" evidence="13">
    <location>
        <begin position="186"/>
        <end position="303"/>
    </location>
</feature>